<dbReference type="KEGG" id="hhg:XM38_012370"/>
<dbReference type="RefSeq" id="WP_080811609.1">
    <property type="nucleotide sequence ID" value="NZ_CP021983.2"/>
</dbReference>
<dbReference type="EMBL" id="CP021983">
    <property type="protein sequence ID" value="ASC70300.1"/>
    <property type="molecule type" value="Genomic_DNA"/>
</dbReference>
<evidence type="ECO:0000313" key="2">
    <source>
        <dbReference type="EMBL" id="ASC70300.1"/>
    </source>
</evidence>
<keyword evidence="3" id="KW-1185">Reference proteome</keyword>
<dbReference type="AlphaFoldDB" id="A0A1Z3HJ26"/>
<name>A0A1Z3HJ26_9CYAN</name>
<reference evidence="2 3" key="1">
    <citation type="journal article" date="2016" name="Biochim. Biophys. Acta">
        <title>Characterization of red-shifted phycobilisomes isolated from the chlorophyll f-containing cyanobacterium Halomicronema hongdechloris.</title>
        <authorList>
            <person name="Li Y."/>
            <person name="Lin Y."/>
            <person name="Garvey C.J."/>
            <person name="Birch D."/>
            <person name="Corkery R.W."/>
            <person name="Loughlin P.C."/>
            <person name="Scheer H."/>
            <person name="Willows R.D."/>
            <person name="Chen M."/>
        </authorList>
    </citation>
    <scope>NUCLEOTIDE SEQUENCE [LARGE SCALE GENOMIC DNA]</scope>
    <source>
        <strain evidence="2 3">C2206</strain>
    </source>
</reference>
<proteinExistence type="predicted"/>
<evidence type="ECO:0000256" key="1">
    <source>
        <dbReference type="SAM" id="MobiDB-lite"/>
    </source>
</evidence>
<accession>A0A1Z3HJ26</accession>
<dbReference type="STRING" id="1641165.XM38_18525"/>
<organism evidence="2 3">
    <name type="scientific">Halomicronema hongdechloris C2206</name>
    <dbReference type="NCBI Taxonomy" id="1641165"/>
    <lineage>
        <taxon>Bacteria</taxon>
        <taxon>Bacillati</taxon>
        <taxon>Cyanobacteriota</taxon>
        <taxon>Cyanophyceae</taxon>
        <taxon>Nodosilineales</taxon>
        <taxon>Nodosilineaceae</taxon>
        <taxon>Halomicronema</taxon>
    </lineage>
</organism>
<dbReference type="OrthoDB" id="510508at2"/>
<sequence length="437" mass="48234">MKPIYRLATAAGCGVASLGIATTAPQLSTLTADDLAAFANGQAVEVQYQRPGRLPAVALGLTALGFLGWWLMDQQPKPVTIADDSQAQPSGQTIEAPPGVEPPKRYIDVAGVLANNLHPTLITGNPRTGKGVVIAQAWRYVKQIRPEATIWVIQPKPHKNEMGYWDGCDRILPVMLEDHAPNDETIAQQLTDFIHEWRRQPTRPTVLVIDEGIKLDAMQPKWYRDFLIPTIKVEMSSGETDDRHLWMITQSPLVADLGLTGGNRAPLRLLAIETPESTEHLHSLMKSYRSIETKPDALVFQQSLSPKKAIFYHSDLGEWMPLLSYKVPSVTVGGTVQDLNRGSDMVQTLNRLYGKGYTSQGSGLNRFGSGGSDPPFSTPEILNRVRDCREMGLNQAQILLALWGVKKGGSQAYKDALDQYKTMIDILEAQDNGWSEK</sequence>
<dbReference type="Proteomes" id="UP000191901">
    <property type="component" value="Chromosome"/>
</dbReference>
<feature type="compositionally biased region" description="Polar residues" evidence="1">
    <location>
        <begin position="83"/>
        <end position="93"/>
    </location>
</feature>
<feature type="region of interest" description="Disordered" evidence="1">
    <location>
        <begin position="81"/>
        <end position="100"/>
    </location>
</feature>
<evidence type="ECO:0000313" key="3">
    <source>
        <dbReference type="Proteomes" id="UP000191901"/>
    </source>
</evidence>
<gene>
    <name evidence="2" type="ORF">XM38_012370</name>
</gene>
<protein>
    <submittedName>
        <fullName evidence="2">Uncharacterized protein</fullName>
    </submittedName>
</protein>